<evidence type="ECO:0000313" key="5">
    <source>
        <dbReference type="Proteomes" id="UP001174997"/>
    </source>
</evidence>
<comment type="caution">
    <text evidence="4">The sequence shown here is derived from an EMBL/GenBank/DDBJ whole genome shotgun (WGS) entry which is preliminary data.</text>
</comment>
<dbReference type="InterPro" id="IPR011989">
    <property type="entry name" value="ARM-like"/>
</dbReference>
<keyword evidence="2" id="KW-0963">Cytoplasm</keyword>
<evidence type="ECO:0000259" key="3">
    <source>
        <dbReference type="Pfam" id="PF11701"/>
    </source>
</evidence>
<protein>
    <submittedName>
        <fullName evidence="4">Myosin-binding striated muscle assembly central-domain-containing protein</fullName>
    </submittedName>
</protein>
<sequence length="719" mass="77706">MSTGDGAKPAWAASRGGYMATVAEAAGAAPEPLGRLDQTLLIFAGLMEGGKEDEETVRELGELTRLLNDDVEVTKKGEKSVTTVIDSDCVDTILCYLDMRQPDVVRAHAALCTSAYLKAAGEDGGKKLAEFFHDRVRRGTYDDYIVAFCVAATIFPIVPDLTSELFLSEGFLASLGPLMRRKWKSRKVETACLEMLNAACMNSACREAVQKYCTEWLEEIVDQDPDDAVKSMHTADPDMHLQEGSISMRRHSLQVQNLAAVVLAKLRAVPSTAATTGPEPRIQPATTSIEDLSKRFTRMLLDEEETEHVQPSIEGLAYASLQPKVKESLSKDSRTLKRLVKALDEAPPRSPMIYGALSIFANLTRYRPIETDEEKRIRQLKAYANAGGKVQVDPLNEDEHVTERCKRVFEAGLTPVLIKHSRSHSAASLALIISIIHALSTPPPLRGQLAQQGAVRLLIAAWAVSTETENQTKRAAAQALARILISTNPALVFGGTSPIPQGAAIRPLASILTPDPTADRRDLLPTFEALMALTNLASTDDDTRKSIIRTAWDDIEEQLFNPNSRVCTAAVELVCNLVQDPEQTLALFGDGSPKAINRVKVIVALADAEDAKTRSAAGGALASLTGFDEVVKAVVGLERGVGVVLGLCKDEREDLRHRGAVVVRNMVFAEGEVGKLARGKLVEGGAVEALMECAKGSKRREVVEVVVQAAEGLMGDGGK</sequence>
<dbReference type="GO" id="GO:0051879">
    <property type="term" value="F:Hsp90 protein binding"/>
    <property type="evidence" value="ECO:0007669"/>
    <property type="project" value="TreeGrafter"/>
</dbReference>
<evidence type="ECO:0000256" key="2">
    <source>
        <dbReference type="ARBA" id="ARBA00022490"/>
    </source>
</evidence>
<gene>
    <name evidence="4" type="ORF">QBC41DRAFT_369485</name>
</gene>
<dbReference type="GO" id="GO:0005737">
    <property type="term" value="C:cytoplasm"/>
    <property type="evidence" value="ECO:0007669"/>
    <property type="project" value="UniProtKB-SubCell"/>
</dbReference>
<dbReference type="PANTHER" id="PTHR45994:SF1">
    <property type="entry name" value="FI21225P1"/>
    <property type="match status" value="1"/>
</dbReference>
<reference evidence="4" key="1">
    <citation type="submission" date="2023-06" db="EMBL/GenBank/DDBJ databases">
        <title>Genome-scale phylogeny and comparative genomics of the fungal order Sordariales.</title>
        <authorList>
            <consortium name="Lawrence Berkeley National Laboratory"/>
            <person name="Hensen N."/>
            <person name="Bonometti L."/>
            <person name="Westerberg I."/>
            <person name="Brannstrom I.O."/>
            <person name="Guillou S."/>
            <person name="Cros-Aarteil S."/>
            <person name="Calhoun S."/>
            <person name="Haridas S."/>
            <person name="Kuo A."/>
            <person name="Mondo S."/>
            <person name="Pangilinan J."/>
            <person name="Riley R."/>
            <person name="Labutti K."/>
            <person name="Andreopoulos B."/>
            <person name="Lipzen A."/>
            <person name="Chen C."/>
            <person name="Yanf M."/>
            <person name="Daum C."/>
            <person name="Ng V."/>
            <person name="Clum A."/>
            <person name="Steindorff A."/>
            <person name="Ohm R."/>
            <person name="Martin F."/>
            <person name="Silar P."/>
            <person name="Natvig D."/>
            <person name="Lalanne C."/>
            <person name="Gautier V."/>
            <person name="Ament-Velasquez S.L."/>
            <person name="Kruys A."/>
            <person name="Hutchinson M.I."/>
            <person name="Powell A.J."/>
            <person name="Barry K."/>
            <person name="Miller A.N."/>
            <person name="Grigoriev I.V."/>
            <person name="Debuchy R."/>
            <person name="Gladieux P."/>
            <person name="Thoren M.H."/>
            <person name="Johannesson H."/>
        </authorList>
    </citation>
    <scope>NUCLEOTIDE SEQUENCE</scope>
    <source>
        <strain evidence="4">CBS 307.81</strain>
    </source>
</reference>
<comment type="subcellular location">
    <subcellularLocation>
        <location evidence="1">Cytoplasm</location>
    </subcellularLocation>
</comment>
<evidence type="ECO:0000256" key="1">
    <source>
        <dbReference type="ARBA" id="ARBA00004496"/>
    </source>
</evidence>
<dbReference type="PANTHER" id="PTHR45994">
    <property type="entry name" value="FI21225P1"/>
    <property type="match status" value="1"/>
</dbReference>
<dbReference type="EMBL" id="JAULSY010000001">
    <property type="protein sequence ID" value="KAK0674537.1"/>
    <property type="molecule type" value="Genomic_DNA"/>
</dbReference>
<dbReference type="AlphaFoldDB" id="A0AA39ZNR8"/>
<feature type="domain" description="UNC-45/Cro1/She4 central" evidence="3">
    <location>
        <begin position="88"/>
        <end position="266"/>
    </location>
</feature>
<dbReference type="Pfam" id="PF11701">
    <property type="entry name" value="UNC45-central"/>
    <property type="match status" value="1"/>
</dbReference>
<dbReference type="Proteomes" id="UP001174997">
    <property type="component" value="Unassembled WGS sequence"/>
</dbReference>
<dbReference type="SUPFAM" id="SSF48371">
    <property type="entry name" value="ARM repeat"/>
    <property type="match status" value="1"/>
</dbReference>
<organism evidence="4 5">
    <name type="scientific">Cercophora samala</name>
    <dbReference type="NCBI Taxonomy" id="330535"/>
    <lineage>
        <taxon>Eukaryota</taxon>
        <taxon>Fungi</taxon>
        <taxon>Dikarya</taxon>
        <taxon>Ascomycota</taxon>
        <taxon>Pezizomycotina</taxon>
        <taxon>Sordariomycetes</taxon>
        <taxon>Sordariomycetidae</taxon>
        <taxon>Sordariales</taxon>
        <taxon>Lasiosphaeriaceae</taxon>
        <taxon>Cercophora</taxon>
    </lineage>
</organism>
<dbReference type="InterPro" id="IPR024660">
    <property type="entry name" value="UCS_central_dom"/>
</dbReference>
<accession>A0AA39ZNR8</accession>
<proteinExistence type="predicted"/>
<dbReference type="InterPro" id="IPR016024">
    <property type="entry name" value="ARM-type_fold"/>
</dbReference>
<keyword evidence="5" id="KW-1185">Reference proteome</keyword>
<name>A0AA39ZNR8_9PEZI</name>
<evidence type="ECO:0000313" key="4">
    <source>
        <dbReference type="EMBL" id="KAK0674537.1"/>
    </source>
</evidence>
<dbReference type="Gene3D" id="1.25.10.10">
    <property type="entry name" value="Leucine-rich Repeat Variant"/>
    <property type="match status" value="1"/>
</dbReference>